<dbReference type="InterPro" id="IPR036520">
    <property type="entry name" value="UPF0759_sf"/>
</dbReference>
<dbReference type="PANTHER" id="PTHR30348:SF13">
    <property type="entry name" value="UPF0759 PROTEIN YUNF"/>
    <property type="match status" value="1"/>
</dbReference>
<reference evidence="1 2" key="1">
    <citation type="submission" date="2007-04" db="EMBL/GenBank/DDBJ databases">
        <title>Complete genome sequence of Burkholderia multivorans ATCC 17616.</title>
        <authorList>
            <person name="Ohtsubo Y."/>
            <person name="Yamashita A."/>
            <person name="Kurokawa K."/>
            <person name="Takami H."/>
            <person name="Yuhara S."/>
            <person name="Nishiyama E."/>
            <person name="Endo R."/>
            <person name="Miyazaki R."/>
            <person name="Ono A."/>
            <person name="Yano K."/>
            <person name="Ito M."/>
            <person name="Sota M."/>
            <person name="Yuji N."/>
            <person name="Hattori M."/>
            <person name="Tsuda M."/>
        </authorList>
    </citation>
    <scope>NUCLEOTIDE SEQUENCE [LARGE SCALE GENOMIC DNA]</scope>
    <source>
        <strain evidence="2">ATCC 17616 / 249</strain>
    </source>
</reference>
<protein>
    <recommendedName>
        <fullName evidence="3">DUF72 domain-containing protein</fullName>
    </recommendedName>
</protein>
<evidence type="ECO:0008006" key="3">
    <source>
        <dbReference type="Google" id="ProtNLM"/>
    </source>
</evidence>
<dbReference type="HOGENOM" id="CLU_046519_0_1_4"/>
<dbReference type="RefSeq" id="WP_012217274.1">
    <property type="nucleotide sequence ID" value="NC_010086.1"/>
</dbReference>
<dbReference type="AlphaFoldDB" id="A0A0H3KQ84"/>
<dbReference type="Pfam" id="PF01904">
    <property type="entry name" value="DUF72"/>
    <property type="match status" value="1"/>
</dbReference>
<name>A0A0H3KQ84_BURM1</name>
<dbReference type="KEGG" id="bmu:Bmul_4589"/>
<evidence type="ECO:0000313" key="2">
    <source>
        <dbReference type="Proteomes" id="UP000008815"/>
    </source>
</evidence>
<dbReference type="PANTHER" id="PTHR30348">
    <property type="entry name" value="UNCHARACTERIZED PROTEIN YECE"/>
    <property type="match status" value="1"/>
</dbReference>
<dbReference type="InterPro" id="IPR002763">
    <property type="entry name" value="DUF72"/>
</dbReference>
<keyword evidence="2" id="KW-1185">Reference proteome</keyword>
<organism evidence="1 2">
    <name type="scientific">Burkholderia multivorans (strain ATCC 17616 / 249)</name>
    <dbReference type="NCBI Taxonomy" id="395019"/>
    <lineage>
        <taxon>Bacteria</taxon>
        <taxon>Pseudomonadati</taxon>
        <taxon>Pseudomonadota</taxon>
        <taxon>Betaproteobacteria</taxon>
        <taxon>Burkholderiales</taxon>
        <taxon>Burkholderiaceae</taxon>
        <taxon>Burkholderia</taxon>
        <taxon>Burkholderia cepacia complex</taxon>
    </lineage>
</organism>
<dbReference type="SUPFAM" id="SSF117396">
    <property type="entry name" value="TM1631-like"/>
    <property type="match status" value="1"/>
</dbReference>
<dbReference type="KEGG" id="bmj:BMULJ_03922"/>
<proteinExistence type="predicted"/>
<sequence length="300" mass="33989">MSILVGTASWADKTLIECGAFYPPGFKSAEARLRYYASVFPVVEVDSSYYAMPSATNSALWVERTPPGFVFDMKAFRLFTGHQTEPKFFPKDLQAELPSTGKKNLYYKDVPAPIVEELWSRFFEALRPLHDAGKLGAVLFQFPHWVTAAPKSRAHVEHCAERMHPLLTAFEFRHESWFDEKHRESTLAMERAHGIVHVIVDAPEGVTRRVHSVWEATSSQLAIVRLHGRNAATWNGSPTVAERFNYEYNDDELRELAGPITEIAGRAAQTHVLFNNCYRDVAQRNARVMMQMVDATGTRA</sequence>
<dbReference type="Proteomes" id="UP000008815">
    <property type="component" value="Chromosome 2"/>
</dbReference>
<dbReference type="STRING" id="395019.BMULJ_03922"/>
<dbReference type="EMBL" id="AP009386">
    <property type="protein sequence ID" value="BAG45781.1"/>
    <property type="molecule type" value="Genomic_DNA"/>
</dbReference>
<dbReference type="eggNOG" id="COG1801">
    <property type="taxonomic scope" value="Bacteria"/>
</dbReference>
<dbReference type="Gene3D" id="3.20.20.410">
    <property type="entry name" value="Protein of unknown function UPF0759"/>
    <property type="match status" value="1"/>
</dbReference>
<gene>
    <name evidence="1" type="ordered locus">BMULJ_03922</name>
</gene>
<accession>A0A0H3KQ84</accession>
<evidence type="ECO:0000313" key="1">
    <source>
        <dbReference type="EMBL" id="BAG45781.1"/>
    </source>
</evidence>